<keyword evidence="11" id="KW-1185">Reference proteome</keyword>
<feature type="domain" description="VTT" evidence="9">
    <location>
        <begin position="50"/>
        <end position="177"/>
    </location>
</feature>
<evidence type="ECO:0000256" key="2">
    <source>
        <dbReference type="ARBA" id="ARBA00010792"/>
    </source>
</evidence>
<dbReference type="AlphaFoldDB" id="A0A1I4X626"/>
<feature type="region of interest" description="Disordered" evidence="7">
    <location>
        <begin position="238"/>
        <end position="336"/>
    </location>
</feature>
<evidence type="ECO:0000256" key="4">
    <source>
        <dbReference type="ARBA" id="ARBA00022692"/>
    </source>
</evidence>
<evidence type="ECO:0000313" key="11">
    <source>
        <dbReference type="Proteomes" id="UP000199614"/>
    </source>
</evidence>
<dbReference type="PANTHER" id="PTHR30353">
    <property type="entry name" value="INNER MEMBRANE PROTEIN DEDA-RELATED"/>
    <property type="match status" value="1"/>
</dbReference>
<dbReference type="Proteomes" id="UP000199614">
    <property type="component" value="Unassembled WGS sequence"/>
</dbReference>
<dbReference type="InterPro" id="IPR032816">
    <property type="entry name" value="VTT_dom"/>
</dbReference>
<evidence type="ECO:0000256" key="8">
    <source>
        <dbReference type="SAM" id="Phobius"/>
    </source>
</evidence>
<feature type="transmembrane region" description="Helical" evidence="8">
    <location>
        <begin position="27"/>
        <end position="50"/>
    </location>
</feature>
<dbReference type="EMBL" id="FOUY01000010">
    <property type="protein sequence ID" value="SFN21122.1"/>
    <property type="molecule type" value="Genomic_DNA"/>
</dbReference>
<accession>A0A1I4X626</accession>
<evidence type="ECO:0000256" key="5">
    <source>
        <dbReference type="ARBA" id="ARBA00022989"/>
    </source>
</evidence>
<feature type="transmembrane region" description="Helical" evidence="8">
    <location>
        <begin position="62"/>
        <end position="85"/>
    </location>
</feature>
<protein>
    <submittedName>
        <fullName evidence="10">Membrane protein DedA, SNARE-associated domain</fullName>
    </submittedName>
</protein>
<dbReference type="OrthoDB" id="9813426at2"/>
<organism evidence="10 11">
    <name type="scientific">Pseudonocardia ammonioxydans</name>
    <dbReference type="NCBI Taxonomy" id="260086"/>
    <lineage>
        <taxon>Bacteria</taxon>
        <taxon>Bacillati</taxon>
        <taxon>Actinomycetota</taxon>
        <taxon>Actinomycetes</taxon>
        <taxon>Pseudonocardiales</taxon>
        <taxon>Pseudonocardiaceae</taxon>
        <taxon>Pseudonocardia</taxon>
    </lineage>
</organism>
<feature type="compositionally biased region" description="Low complexity" evidence="7">
    <location>
        <begin position="238"/>
        <end position="247"/>
    </location>
</feature>
<sequence length="336" mass="34835">MTVLAATQTLALGPSWLDPAVIIESLGPWALVGVAAIIFAECGLLLGFFLPGDSLLFTAGLFVAQGAIGVPLWLVCVVLVVSAFAGNAVGYGIGYRAGPAVFDKPRSKLFNPKHVDKTHEFFERYGNRAIVLARFVPIVRTFITVSAGVARMDPKRYLTYSLIGGVAWAAGVTVLGYFLGQFSFVREHIDLILVGIVLISVLPILFEVLRARALAKRGAPAGEVDAVGATAAGAAAATVTGRAGDADPTSATVRMPAVGRPGARPHTQPPAHPAPQPAPAPHPGTAPHPHAAPPPNAAARPDAAPRPNPAQPPAPAAQEPPLRHSSGRPTMPPRQG</sequence>
<dbReference type="Pfam" id="PF09335">
    <property type="entry name" value="VTT_dom"/>
    <property type="match status" value="1"/>
</dbReference>
<proteinExistence type="inferred from homology"/>
<feature type="transmembrane region" description="Helical" evidence="8">
    <location>
        <begin position="157"/>
        <end position="179"/>
    </location>
</feature>
<keyword evidence="6 8" id="KW-0472">Membrane</keyword>
<dbReference type="RefSeq" id="WP_143105343.1">
    <property type="nucleotide sequence ID" value="NZ_FOUY01000010.1"/>
</dbReference>
<comment type="subcellular location">
    <subcellularLocation>
        <location evidence="1">Cell membrane</location>
        <topology evidence="1">Multi-pass membrane protein</topology>
    </subcellularLocation>
</comment>
<keyword evidence="3" id="KW-1003">Cell membrane</keyword>
<dbReference type="InterPro" id="IPR032818">
    <property type="entry name" value="DedA-like"/>
</dbReference>
<evidence type="ECO:0000259" key="9">
    <source>
        <dbReference type="Pfam" id="PF09335"/>
    </source>
</evidence>
<reference evidence="10 11" key="1">
    <citation type="submission" date="2016-10" db="EMBL/GenBank/DDBJ databases">
        <authorList>
            <person name="de Groot N.N."/>
        </authorList>
    </citation>
    <scope>NUCLEOTIDE SEQUENCE [LARGE SCALE GENOMIC DNA]</scope>
    <source>
        <strain evidence="10 11">CGMCC 4.1877</strain>
    </source>
</reference>
<evidence type="ECO:0000256" key="1">
    <source>
        <dbReference type="ARBA" id="ARBA00004651"/>
    </source>
</evidence>
<dbReference type="STRING" id="260086.SAMN05216207_101071"/>
<keyword evidence="5 8" id="KW-1133">Transmembrane helix</keyword>
<feature type="compositionally biased region" description="Pro residues" evidence="7">
    <location>
        <begin position="304"/>
        <end position="315"/>
    </location>
</feature>
<feature type="compositionally biased region" description="Pro residues" evidence="7">
    <location>
        <begin position="267"/>
        <end position="296"/>
    </location>
</feature>
<evidence type="ECO:0000256" key="6">
    <source>
        <dbReference type="ARBA" id="ARBA00023136"/>
    </source>
</evidence>
<evidence type="ECO:0000313" key="10">
    <source>
        <dbReference type="EMBL" id="SFN21122.1"/>
    </source>
</evidence>
<evidence type="ECO:0000256" key="7">
    <source>
        <dbReference type="SAM" id="MobiDB-lite"/>
    </source>
</evidence>
<dbReference type="PANTHER" id="PTHR30353:SF0">
    <property type="entry name" value="TRANSMEMBRANE PROTEIN"/>
    <property type="match status" value="1"/>
</dbReference>
<name>A0A1I4X626_PSUAM</name>
<gene>
    <name evidence="10" type="ORF">SAMN05216207_101071</name>
</gene>
<comment type="similarity">
    <text evidence="2">Belongs to the DedA family.</text>
</comment>
<keyword evidence="4 8" id="KW-0812">Transmembrane</keyword>
<evidence type="ECO:0000256" key="3">
    <source>
        <dbReference type="ARBA" id="ARBA00022475"/>
    </source>
</evidence>
<feature type="transmembrane region" description="Helical" evidence="8">
    <location>
        <begin position="191"/>
        <end position="209"/>
    </location>
</feature>
<dbReference type="GO" id="GO:0005886">
    <property type="term" value="C:plasma membrane"/>
    <property type="evidence" value="ECO:0007669"/>
    <property type="project" value="UniProtKB-SubCell"/>
</dbReference>